<name>A0A448YGL6_BRENA</name>
<dbReference type="Pfam" id="PF04083">
    <property type="entry name" value="Abhydro_lipase"/>
    <property type="match status" value="1"/>
</dbReference>
<dbReference type="EMBL" id="CAACVR010000001">
    <property type="protein sequence ID" value="VEU20049.1"/>
    <property type="molecule type" value="Genomic_DNA"/>
</dbReference>
<sequence>MVSVRRSSSVRSSDSAFSQQNARLPEKVEESILVRLEHLTSILLILFERVITTITFILPRSVISLFTSVVRFILNLYTTNDTPYKKLISQEETALNEDWYLRRVESLRTAQTFDDLCYLNGFVSENHMVMTKDNYSLTLHRLNPEDNGFKSNGKVVFLQHGLLMSSEVWCVRVNKDDNIPFRLCELGYDVFLGNNRGNKYSCKQRDLNVKDRKFWDFSIDEFAVYDMPACVDYVLNFKKASSLTFIAFSQGCSQILASLSINRELNEKIDKLILIAPATTPKRLSNWLINSIVHFQPKMMFFLFGRKILMESISRWCGIVYPPFFVKLIDIPNSILFDWQGRNIDVLQKLVSYFHLYSTTSVKCVVHWFQIIRSNKFQMYQDSTLFDPFEYPIHVAMRVPEVLLIYGMSDSLVDIDVMLDQLPSFDSVKVDYVKDGPEDTAETTIGEKKLQQLKEEDGSPAFVPEPDTDNVKVNETRVTSSEETENRSKLHIIGVENYEHLDLIWGRNIQTAIIRNMLDFLGE</sequence>
<organism evidence="2 3">
    <name type="scientific">Brettanomyces naardenensis</name>
    <name type="common">Yeast</name>
    <dbReference type="NCBI Taxonomy" id="13370"/>
    <lineage>
        <taxon>Eukaryota</taxon>
        <taxon>Fungi</taxon>
        <taxon>Dikarya</taxon>
        <taxon>Ascomycota</taxon>
        <taxon>Saccharomycotina</taxon>
        <taxon>Pichiomycetes</taxon>
        <taxon>Pichiales</taxon>
        <taxon>Pichiaceae</taxon>
        <taxon>Brettanomyces</taxon>
    </lineage>
</organism>
<dbReference type="Proteomes" id="UP000290900">
    <property type="component" value="Unassembled WGS sequence"/>
</dbReference>
<keyword evidence="3" id="KW-1185">Reference proteome</keyword>
<evidence type="ECO:0000313" key="2">
    <source>
        <dbReference type="EMBL" id="VEU20049.1"/>
    </source>
</evidence>
<evidence type="ECO:0000259" key="1">
    <source>
        <dbReference type="Pfam" id="PF04083"/>
    </source>
</evidence>
<dbReference type="PANTHER" id="PTHR11005">
    <property type="entry name" value="LYSOSOMAL ACID LIPASE-RELATED"/>
    <property type="match status" value="1"/>
</dbReference>
<proteinExistence type="predicted"/>
<gene>
    <name evidence="2" type="ORF">BRENAR_LOCUS784</name>
</gene>
<dbReference type="GO" id="GO:0006629">
    <property type="term" value="P:lipid metabolic process"/>
    <property type="evidence" value="ECO:0007669"/>
    <property type="project" value="InterPro"/>
</dbReference>
<feature type="domain" description="Partial AB-hydrolase lipase" evidence="1">
    <location>
        <begin position="115"/>
        <end position="171"/>
    </location>
</feature>
<dbReference type="InterPro" id="IPR006693">
    <property type="entry name" value="AB_hydrolase_lipase"/>
</dbReference>
<dbReference type="OrthoDB" id="9974421at2759"/>
<dbReference type="AlphaFoldDB" id="A0A448YGL6"/>
<dbReference type="InterPro" id="IPR029058">
    <property type="entry name" value="AB_hydrolase_fold"/>
</dbReference>
<dbReference type="InParanoid" id="A0A448YGL6"/>
<dbReference type="SUPFAM" id="SSF53474">
    <property type="entry name" value="alpha/beta-Hydrolases"/>
    <property type="match status" value="1"/>
</dbReference>
<protein>
    <submittedName>
        <fullName evidence="2">DEKNAAC100635</fullName>
    </submittedName>
</protein>
<dbReference type="Gene3D" id="3.40.50.1820">
    <property type="entry name" value="alpha/beta hydrolase"/>
    <property type="match status" value="1"/>
</dbReference>
<evidence type="ECO:0000313" key="3">
    <source>
        <dbReference type="Proteomes" id="UP000290900"/>
    </source>
</evidence>
<dbReference type="STRING" id="13370.A0A448YGL6"/>
<accession>A0A448YGL6</accession>
<reference evidence="2 3" key="1">
    <citation type="submission" date="2018-12" db="EMBL/GenBank/DDBJ databases">
        <authorList>
            <person name="Tiukova I."/>
            <person name="Dainat J."/>
        </authorList>
    </citation>
    <scope>NUCLEOTIDE SEQUENCE [LARGE SCALE GENOMIC DNA]</scope>
</reference>